<dbReference type="AlphaFoldDB" id="A0A6P4C479"/>
<dbReference type="KEGG" id="adu:107464138"/>
<evidence type="ECO:0000313" key="2">
    <source>
        <dbReference type="RefSeq" id="XP_015938532.1"/>
    </source>
</evidence>
<dbReference type="Proteomes" id="UP000515211">
    <property type="component" value="Chromosome 9"/>
</dbReference>
<organism evidence="1 2">
    <name type="scientific">Arachis duranensis</name>
    <name type="common">Wild peanut</name>
    <dbReference type="NCBI Taxonomy" id="130453"/>
    <lineage>
        <taxon>Eukaryota</taxon>
        <taxon>Viridiplantae</taxon>
        <taxon>Streptophyta</taxon>
        <taxon>Embryophyta</taxon>
        <taxon>Tracheophyta</taxon>
        <taxon>Spermatophyta</taxon>
        <taxon>Magnoliopsida</taxon>
        <taxon>eudicotyledons</taxon>
        <taxon>Gunneridae</taxon>
        <taxon>Pentapetalae</taxon>
        <taxon>rosids</taxon>
        <taxon>fabids</taxon>
        <taxon>Fabales</taxon>
        <taxon>Fabaceae</taxon>
        <taxon>Papilionoideae</taxon>
        <taxon>50 kb inversion clade</taxon>
        <taxon>dalbergioids sensu lato</taxon>
        <taxon>Dalbergieae</taxon>
        <taxon>Pterocarpus clade</taxon>
        <taxon>Arachis</taxon>
    </lineage>
</organism>
<gene>
    <name evidence="2" type="primary">LOC107464138</name>
</gene>
<dbReference type="RefSeq" id="XP_015938532.1">
    <property type="nucleotide sequence ID" value="XM_016083046.1"/>
</dbReference>
<keyword evidence="1" id="KW-1185">Reference proteome</keyword>
<name>A0A6P4C479_ARADU</name>
<sequence>MLSICSNQFFSSQDVTIGNYIKLDKVIDYVGRKSLRLRDLGIAIKEFKLIMDYVDHKYMAHRVDLWMKMAIESGGEVLHLQLGLLGDFVLETVWTDHLISHCPLIEDLTVIDCAKLKKVNVKGMHEVYIDASNLESLDYCIHPYASFKLNLDSCTNLRWLRLWNLKSIDLGDEWFLELFSKIKPEQGAWQVSSIPPTIKRLELLFSPEDEALYFPFMNYLLSNCCPNYTSFLYEMLMGSEEECHCSSSNSKCWWHALKSVKVLCTFKIDENADFDTMLDALPTCYSHERVGFMLEL</sequence>
<protein>
    <submittedName>
        <fullName evidence="2">Uncharacterized protein LOC107464138</fullName>
    </submittedName>
</protein>
<reference evidence="2" key="2">
    <citation type="submission" date="2025-08" db="UniProtKB">
        <authorList>
            <consortium name="RefSeq"/>
        </authorList>
    </citation>
    <scope>IDENTIFICATION</scope>
    <source>
        <tissue evidence="2">Whole plant</tissue>
    </source>
</reference>
<proteinExistence type="predicted"/>
<reference evidence="1" key="1">
    <citation type="journal article" date="2016" name="Nat. Genet.">
        <title>The genome sequences of Arachis duranensis and Arachis ipaensis, the diploid ancestors of cultivated peanut.</title>
        <authorList>
            <person name="Bertioli D.J."/>
            <person name="Cannon S.B."/>
            <person name="Froenicke L."/>
            <person name="Huang G."/>
            <person name="Farmer A.D."/>
            <person name="Cannon E.K."/>
            <person name="Liu X."/>
            <person name="Gao D."/>
            <person name="Clevenger J."/>
            <person name="Dash S."/>
            <person name="Ren L."/>
            <person name="Moretzsohn M.C."/>
            <person name="Shirasawa K."/>
            <person name="Huang W."/>
            <person name="Vidigal B."/>
            <person name="Abernathy B."/>
            <person name="Chu Y."/>
            <person name="Niederhuth C.E."/>
            <person name="Umale P."/>
            <person name="Araujo A.C."/>
            <person name="Kozik A."/>
            <person name="Kim K.D."/>
            <person name="Burow M.D."/>
            <person name="Varshney R.K."/>
            <person name="Wang X."/>
            <person name="Zhang X."/>
            <person name="Barkley N."/>
            <person name="Guimaraes P.M."/>
            <person name="Isobe S."/>
            <person name="Guo B."/>
            <person name="Liao B."/>
            <person name="Stalker H.T."/>
            <person name="Schmitz R.J."/>
            <person name="Scheffler B.E."/>
            <person name="Leal-Bertioli S.C."/>
            <person name="Xun X."/>
            <person name="Jackson S.A."/>
            <person name="Michelmore R."/>
            <person name="Ozias-Akins P."/>
        </authorList>
    </citation>
    <scope>NUCLEOTIDE SEQUENCE [LARGE SCALE GENOMIC DNA]</scope>
    <source>
        <strain evidence="1">cv. V14167</strain>
    </source>
</reference>
<accession>A0A6P4C479</accession>
<evidence type="ECO:0000313" key="1">
    <source>
        <dbReference type="Proteomes" id="UP000515211"/>
    </source>
</evidence>
<dbReference type="GeneID" id="107464138"/>